<feature type="signal peptide" evidence="9">
    <location>
        <begin position="1"/>
        <end position="23"/>
    </location>
</feature>
<dbReference type="GO" id="GO:0020037">
    <property type="term" value="F:heme binding"/>
    <property type="evidence" value="ECO:0007669"/>
    <property type="project" value="InterPro"/>
</dbReference>
<comment type="caution">
    <text evidence="10">The sequence shown here is derived from an EMBL/GenBank/DDBJ whole genome shotgun (WGS) entry which is preliminary data.</text>
</comment>
<dbReference type="GO" id="GO:0005506">
    <property type="term" value="F:iron ion binding"/>
    <property type="evidence" value="ECO:0007669"/>
    <property type="project" value="InterPro"/>
</dbReference>
<evidence type="ECO:0000256" key="2">
    <source>
        <dbReference type="ARBA" id="ARBA00010617"/>
    </source>
</evidence>
<evidence type="ECO:0000256" key="7">
    <source>
        <dbReference type="ARBA" id="ARBA00023033"/>
    </source>
</evidence>
<organism evidence="10 11">
    <name type="scientific">Mycena sanguinolenta</name>
    <dbReference type="NCBI Taxonomy" id="230812"/>
    <lineage>
        <taxon>Eukaryota</taxon>
        <taxon>Fungi</taxon>
        <taxon>Dikarya</taxon>
        <taxon>Basidiomycota</taxon>
        <taxon>Agaricomycotina</taxon>
        <taxon>Agaricomycetes</taxon>
        <taxon>Agaricomycetidae</taxon>
        <taxon>Agaricales</taxon>
        <taxon>Marasmiineae</taxon>
        <taxon>Mycenaceae</taxon>
        <taxon>Mycena</taxon>
    </lineage>
</organism>
<evidence type="ECO:0000256" key="3">
    <source>
        <dbReference type="ARBA" id="ARBA00022617"/>
    </source>
</evidence>
<keyword evidence="4" id="KW-0479">Metal-binding</keyword>
<feature type="region of interest" description="Disordered" evidence="8">
    <location>
        <begin position="244"/>
        <end position="267"/>
    </location>
</feature>
<dbReference type="GO" id="GO:0016705">
    <property type="term" value="F:oxidoreductase activity, acting on paired donors, with incorporation or reduction of molecular oxygen"/>
    <property type="evidence" value="ECO:0007669"/>
    <property type="project" value="InterPro"/>
</dbReference>
<keyword evidence="9" id="KW-0732">Signal</keyword>
<evidence type="ECO:0000256" key="1">
    <source>
        <dbReference type="ARBA" id="ARBA00001971"/>
    </source>
</evidence>
<dbReference type="PANTHER" id="PTHR46300:SF7">
    <property type="entry name" value="P450, PUTATIVE (EUROFUNG)-RELATED"/>
    <property type="match status" value="1"/>
</dbReference>
<protein>
    <submittedName>
        <fullName evidence="10">Putative monooxygenase</fullName>
    </submittedName>
</protein>
<dbReference type="EMBL" id="JACAZH010000011">
    <property type="protein sequence ID" value="KAF7355573.1"/>
    <property type="molecule type" value="Genomic_DNA"/>
</dbReference>
<evidence type="ECO:0000313" key="11">
    <source>
        <dbReference type="Proteomes" id="UP000623467"/>
    </source>
</evidence>
<keyword evidence="6" id="KW-0408">Iron</keyword>
<feature type="chain" id="PRO_5034637259" evidence="9">
    <location>
        <begin position="24"/>
        <end position="267"/>
    </location>
</feature>
<dbReference type="Gene3D" id="1.10.630.10">
    <property type="entry name" value="Cytochrome P450"/>
    <property type="match status" value="1"/>
</dbReference>
<evidence type="ECO:0000313" key="10">
    <source>
        <dbReference type="EMBL" id="KAF7355573.1"/>
    </source>
</evidence>
<evidence type="ECO:0000256" key="8">
    <source>
        <dbReference type="SAM" id="MobiDB-lite"/>
    </source>
</evidence>
<comment type="similarity">
    <text evidence="2">Belongs to the cytochrome P450 family.</text>
</comment>
<dbReference type="InterPro" id="IPR050364">
    <property type="entry name" value="Cytochrome_P450_fung"/>
</dbReference>
<accession>A0A8H7D1S1</accession>
<proteinExistence type="inferred from homology"/>
<keyword evidence="11" id="KW-1185">Reference proteome</keyword>
<feature type="compositionally biased region" description="Basic residues" evidence="8">
    <location>
        <begin position="257"/>
        <end position="267"/>
    </location>
</feature>
<evidence type="ECO:0000256" key="6">
    <source>
        <dbReference type="ARBA" id="ARBA00023004"/>
    </source>
</evidence>
<dbReference type="Proteomes" id="UP000623467">
    <property type="component" value="Unassembled WGS sequence"/>
</dbReference>
<comment type="cofactor">
    <cofactor evidence="1">
        <name>heme</name>
        <dbReference type="ChEBI" id="CHEBI:30413"/>
    </cofactor>
</comment>
<dbReference type="OrthoDB" id="2789670at2759"/>
<sequence>MATNGKIAITIAAIVLSALLSRSRKNKKGKLPLGPHRLPLIWQRAPYPEDVTFSKEWLTSQATTKRKIVIQDLAPRMTPRYYVLQEAEARLLAKDVLENPSQLEQIVKRIGTIIIRITYGHYITADDDPFLTGGRPAMNIFSASAEPGVRLMDSVLLLKYLPAWFPGTRFLATAKAWREIVHKAAWEPYLWSKRAWESGSVLMPNACAAVEGVDGRPSPAMEEQFVLGAFTLLEGERIRAWPAPYPSSLPCSATPPSKRRRRPRSTK</sequence>
<keyword evidence="7 10" id="KW-0503">Monooxygenase</keyword>
<gene>
    <name evidence="10" type="ORF">MSAN_01474500</name>
</gene>
<keyword evidence="5" id="KW-0560">Oxidoreductase</keyword>
<dbReference type="GO" id="GO:0004497">
    <property type="term" value="F:monooxygenase activity"/>
    <property type="evidence" value="ECO:0007669"/>
    <property type="project" value="UniProtKB-KW"/>
</dbReference>
<keyword evidence="3" id="KW-0349">Heme</keyword>
<evidence type="ECO:0000256" key="5">
    <source>
        <dbReference type="ARBA" id="ARBA00023002"/>
    </source>
</evidence>
<reference evidence="10" key="1">
    <citation type="submission" date="2020-05" db="EMBL/GenBank/DDBJ databases">
        <title>Mycena genomes resolve the evolution of fungal bioluminescence.</title>
        <authorList>
            <person name="Tsai I.J."/>
        </authorList>
    </citation>
    <scope>NUCLEOTIDE SEQUENCE</scope>
    <source>
        <strain evidence="10">160909Yilan</strain>
    </source>
</reference>
<name>A0A8H7D1S1_9AGAR</name>
<dbReference type="AlphaFoldDB" id="A0A8H7D1S1"/>
<evidence type="ECO:0000256" key="9">
    <source>
        <dbReference type="SAM" id="SignalP"/>
    </source>
</evidence>
<dbReference type="InterPro" id="IPR036396">
    <property type="entry name" value="Cyt_P450_sf"/>
</dbReference>
<evidence type="ECO:0000256" key="4">
    <source>
        <dbReference type="ARBA" id="ARBA00022723"/>
    </source>
</evidence>
<dbReference type="PANTHER" id="PTHR46300">
    <property type="entry name" value="P450, PUTATIVE (EUROFUNG)-RELATED-RELATED"/>
    <property type="match status" value="1"/>
</dbReference>